<dbReference type="Proteomes" id="UP000799757">
    <property type="component" value="Unassembled WGS sequence"/>
</dbReference>
<evidence type="ECO:0000256" key="2">
    <source>
        <dbReference type="SAM" id="MobiDB-lite"/>
    </source>
</evidence>
<reference evidence="3" key="1">
    <citation type="journal article" date="2020" name="Stud. Mycol.">
        <title>101 Dothideomycetes genomes: a test case for predicting lifestyles and emergence of pathogens.</title>
        <authorList>
            <person name="Haridas S."/>
            <person name="Albert R."/>
            <person name="Binder M."/>
            <person name="Bloem J."/>
            <person name="Labutti K."/>
            <person name="Salamov A."/>
            <person name="Andreopoulos B."/>
            <person name="Baker S."/>
            <person name="Barry K."/>
            <person name="Bills G."/>
            <person name="Bluhm B."/>
            <person name="Cannon C."/>
            <person name="Castanera R."/>
            <person name="Culley D."/>
            <person name="Daum C."/>
            <person name="Ezra D."/>
            <person name="Gonzalez J."/>
            <person name="Henrissat B."/>
            <person name="Kuo A."/>
            <person name="Liang C."/>
            <person name="Lipzen A."/>
            <person name="Lutzoni F."/>
            <person name="Magnuson J."/>
            <person name="Mondo S."/>
            <person name="Nolan M."/>
            <person name="Ohm R."/>
            <person name="Pangilinan J."/>
            <person name="Park H.-J."/>
            <person name="Ramirez L."/>
            <person name="Alfaro M."/>
            <person name="Sun H."/>
            <person name="Tritt A."/>
            <person name="Yoshinaga Y."/>
            <person name="Zwiers L.-H."/>
            <person name="Turgeon B."/>
            <person name="Goodwin S."/>
            <person name="Spatafora J."/>
            <person name="Crous P."/>
            <person name="Grigoriev I."/>
        </authorList>
    </citation>
    <scope>NUCLEOTIDE SEQUENCE</scope>
    <source>
        <strain evidence="3">CBS 109.77</strain>
    </source>
</reference>
<evidence type="ECO:0000313" key="4">
    <source>
        <dbReference type="Proteomes" id="UP000799757"/>
    </source>
</evidence>
<proteinExistence type="predicted"/>
<sequence>MDEPARKRRRTTPPDERGRQSSPLKKPPRRPSFASPTKASLARFNPNLLPSTSSTPRPDSRGQLLARGNQALQYIYSDTGDQQTLDEEGFVPKRDAQFQVSSGAEQPDVFKPQNKIPRSPAQSPTRAPTRRPKRATTPPGDLEETEAELPSTPSLRALAQQDTPRRGILFSSPIKRPLLLNDPVKHSPVKAIAQLLRGGKSARPVDVHIQVAQTLDKTERQKQPLDPELEKRKQEKARLLQELEHLQDQVTQCANEIHKSQTRSRTEAPQRSERDALIAFINQISDSDVSTKEEQAPTLSNLLCSFLPFTAHLVPPPSTKPVQQKPVSSHQPLQLEDPLPCLKFFTSLDFHSEVSFDSEENLNLSSSKLHQKHTISITDPQRLLTATVSAVVNSATTAVIHLSIQLPDWAERELGKFTHLKAQENDLSVACWAIGSYWELTKKRAEFWHKCETTFAHLIPGRTSEDTENSRPHPTGKQSQIFSRKELRRHLGRDVIILEDKYVLLKISWRVRFDWTGEAESEISISPALPRVWSEADDNNSFKKIPETFNALLERKSVFEATKIMVALLFESS</sequence>
<dbReference type="OrthoDB" id="4160836at2759"/>
<evidence type="ECO:0000256" key="1">
    <source>
        <dbReference type="SAM" id="Coils"/>
    </source>
</evidence>
<organism evidence="3 4">
    <name type="scientific">Melanomma pulvis-pyrius CBS 109.77</name>
    <dbReference type="NCBI Taxonomy" id="1314802"/>
    <lineage>
        <taxon>Eukaryota</taxon>
        <taxon>Fungi</taxon>
        <taxon>Dikarya</taxon>
        <taxon>Ascomycota</taxon>
        <taxon>Pezizomycotina</taxon>
        <taxon>Dothideomycetes</taxon>
        <taxon>Pleosporomycetidae</taxon>
        <taxon>Pleosporales</taxon>
        <taxon>Melanommataceae</taxon>
        <taxon>Melanomma</taxon>
    </lineage>
</organism>
<accession>A0A6A6XU73</accession>
<gene>
    <name evidence="3" type="ORF">K505DRAFT_370894</name>
</gene>
<dbReference type="EMBL" id="MU001762">
    <property type="protein sequence ID" value="KAF2799585.1"/>
    <property type="molecule type" value="Genomic_DNA"/>
</dbReference>
<feature type="compositionally biased region" description="Basic residues" evidence="2">
    <location>
        <begin position="1"/>
        <end position="11"/>
    </location>
</feature>
<protein>
    <submittedName>
        <fullName evidence="3">Uncharacterized protein</fullName>
    </submittedName>
</protein>
<feature type="region of interest" description="Disordered" evidence="2">
    <location>
        <begin position="462"/>
        <end position="481"/>
    </location>
</feature>
<feature type="coiled-coil region" evidence="1">
    <location>
        <begin position="229"/>
        <end position="263"/>
    </location>
</feature>
<feature type="region of interest" description="Disordered" evidence="2">
    <location>
        <begin position="92"/>
        <end position="153"/>
    </location>
</feature>
<name>A0A6A6XU73_9PLEO</name>
<evidence type="ECO:0000313" key="3">
    <source>
        <dbReference type="EMBL" id="KAF2799585.1"/>
    </source>
</evidence>
<keyword evidence="1" id="KW-0175">Coiled coil</keyword>
<dbReference type="AlphaFoldDB" id="A0A6A6XU73"/>
<feature type="compositionally biased region" description="Low complexity" evidence="2">
    <location>
        <begin position="45"/>
        <end position="57"/>
    </location>
</feature>
<feature type="region of interest" description="Disordered" evidence="2">
    <location>
        <begin position="1"/>
        <end position="67"/>
    </location>
</feature>
<keyword evidence="4" id="KW-1185">Reference proteome</keyword>